<keyword evidence="4" id="KW-1185">Reference proteome</keyword>
<dbReference type="EMBL" id="NQWI01000099">
    <property type="protein sequence ID" value="PDW01921.1"/>
    <property type="molecule type" value="Genomic_DNA"/>
</dbReference>
<dbReference type="GO" id="GO:0005524">
    <property type="term" value="F:ATP binding"/>
    <property type="evidence" value="ECO:0007669"/>
    <property type="project" value="InterPro"/>
</dbReference>
<dbReference type="Proteomes" id="UP000220527">
    <property type="component" value="Unassembled WGS sequence"/>
</dbReference>
<evidence type="ECO:0000259" key="2">
    <source>
        <dbReference type="Pfam" id="PF03008"/>
    </source>
</evidence>
<accession>A0A2A6RG62</accession>
<dbReference type="OrthoDB" id="9813134at2"/>
<organism evidence="3 4">
    <name type="scientific">Candidatus Viridilinea mediisalina</name>
    <dbReference type="NCBI Taxonomy" id="2024553"/>
    <lineage>
        <taxon>Bacteria</taxon>
        <taxon>Bacillati</taxon>
        <taxon>Chloroflexota</taxon>
        <taxon>Chloroflexia</taxon>
        <taxon>Chloroflexales</taxon>
        <taxon>Chloroflexineae</taxon>
        <taxon>Oscillochloridaceae</taxon>
        <taxon>Candidatus Viridilinea</taxon>
    </lineage>
</organism>
<dbReference type="SUPFAM" id="SSF46785">
    <property type="entry name" value="Winged helix' DNA-binding domain"/>
    <property type="match status" value="1"/>
</dbReference>
<dbReference type="PANTHER" id="PTHR34704:SF1">
    <property type="entry name" value="ATPASE"/>
    <property type="match status" value="1"/>
</dbReference>
<feature type="domain" description="ATPase" evidence="1">
    <location>
        <begin position="12"/>
        <end position="212"/>
    </location>
</feature>
<dbReference type="PANTHER" id="PTHR34704">
    <property type="entry name" value="ATPASE"/>
    <property type="match status" value="1"/>
</dbReference>
<dbReference type="InterPro" id="IPR011579">
    <property type="entry name" value="ATPase_dom"/>
</dbReference>
<dbReference type="InterPro" id="IPR027417">
    <property type="entry name" value="P-loop_NTPase"/>
</dbReference>
<reference evidence="4" key="1">
    <citation type="submission" date="2017-08" db="EMBL/GenBank/DDBJ databases">
        <authorList>
            <person name="Grouzdev D.S."/>
            <person name="Gaisin V.A."/>
            <person name="Rysina M.S."/>
            <person name="Gorlenko V.M."/>
        </authorList>
    </citation>
    <scope>NUCLEOTIDE SEQUENCE [LARGE SCALE GENOMIC DNA]</scope>
    <source>
        <strain evidence="4">Kir15-3F</strain>
    </source>
</reference>
<protein>
    <recommendedName>
        <fullName evidence="5">ATPase</fullName>
    </recommendedName>
</protein>
<name>A0A2A6RG62_9CHLR</name>
<dbReference type="InterPro" id="IPR036390">
    <property type="entry name" value="WH_DNA-bd_sf"/>
</dbReference>
<sequence>MALFTCRRLPMFVNRKTELAQLDGLLRRGRGELLLLYGRRRVGKTALLREWASRTGVAWSYWMAQKEPAELQRRRLAATLRGRPPAAGGGPIFPSWSDLWDDAAALLRRDRHILILDELPWAVEADGAMLSALQYAWDIHWQHGQLILVLCGSQIRTMETILSQQTPLFGRLTAQYYLQPLAFGALRHFFPSWSPEAQVATYAMLGGVPQYLTWFEPERTLVENIRGALLAPMSVALAEIELLLADEVRDLRTYLAVLNAIGEGQHTLKAIADTTFTASTNLTKYLAVLQELRLVERRIPATVHPSMRHRSKQGRYHLTDPFHRFYFRFLRPHQAEIAYQPDQVLAHIQAGLRAFVGQTAWEELARAWVQAQGACGALPFAPEVIGSHWDRRVQSDVVALSWRERTMLIGECKWGAEPVNRQTLRHLLEQTIPKTLAALPDGGQGWRVIPALFARAGTTPDALALLQEHQGLHVDLARLYAALGDAEE</sequence>
<evidence type="ECO:0000259" key="1">
    <source>
        <dbReference type="Pfam" id="PF01637"/>
    </source>
</evidence>
<dbReference type="SUPFAM" id="SSF52540">
    <property type="entry name" value="P-loop containing nucleoside triphosphate hydrolases"/>
    <property type="match status" value="1"/>
</dbReference>
<dbReference type="Pfam" id="PF03008">
    <property type="entry name" value="DUF234"/>
    <property type="match status" value="1"/>
</dbReference>
<evidence type="ECO:0000313" key="4">
    <source>
        <dbReference type="Proteomes" id="UP000220527"/>
    </source>
</evidence>
<gene>
    <name evidence="3" type="ORF">CJ255_16650</name>
</gene>
<evidence type="ECO:0008006" key="5">
    <source>
        <dbReference type="Google" id="ProtNLM"/>
    </source>
</evidence>
<feature type="domain" description="DUF234" evidence="2">
    <location>
        <begin position="326"/>
        <end position="416"/>
    </location>
</feature>
<dbReference type="InterPro" id="IPR004256">
    <property type="entry name" value="DUF234"/>
</dbReference>
<evidence type="ECO:0000313" key="3">
    <source>
        <dbReference type="EMBL" id="PDW01921.1"/>
    </source>
</evidence>
<dbReference type="Pfam" id="PF01637">
    <property type="entry name" value="ATPase_2"/>
    <property type="match status" value="1"/>
</dbReference>
<proteinExistence type="predicted"/>
<comment type="caution">
    <text evidence="3">The sequence shown here is derived from an EMBL/GenBank/DDBJ whole genome shotgun (WGS) entry which is preliminary data.</text>
</comment>
<dbReference type="Gene3D" id="3.40.50.300">
    <property type="entry name" value="P-loop containing nucleotide triphosphate hydrolases"/>
    <property type="match status" value="2"/>
</dbReference>
<dbReference type="AlphaFoldDB" id="A0A2A6RG62"/>
<dbReference type="PRINTS" id="PR00364">
    <property type="entry name" value="DISEASERSIST"/>
</dbReference>